<protein>
    <recommendedName>
        <fullName evidence="4">Gustatory receptor</fullName>
    </recommendedName>
</protein>
<proteinExistence type="predicted"/>
<feature type="transmembrane region" description="Helical" evidence="1">
    <location>
        <begin position="222"/>
        <end position="241"/>
    </location>
</feature>
<organism evidence="2 3">
    <name type="scientific">Araneus ventricosus</name>
    <name type="common">Orbweaver spider</name>
    <name type="synonym">Epeira ventricosa</name>
    <dbReference type="NCBI Taxonomy" id="182803"/>
    <lineage>
        <taxon>Eukaryota</taxon>
        <taxon>Metazoa</taxon>
        <taxon>Ecdysozoa</taxon>
        <taxon>Arthropoda</taxon>
        <taxon>Chelicerata</taxon>
        <taxon>Arachnida</taxon>
        <taxon>Araneae</taxon>
        <taxon>Araneomorphae</taxon>
        <taxon>Entelegynae</taxon>
        <taxon>Araneoidea</taxon>
        <taxon>Araneidae</taxon>
        <taxon>Araneus</taxon>
    </lineage>
</organism>
<keyword evidence="1" id="KW-0472">Membrane</keyword>
<feature type="transmembrane region" description="Helical" evidence="1">
    <location>
        <begin position="98"/>
        <end position="119"/>
    </location>
</feature>
<accession>A0A4Y2NLB4</accession>
<evidence type="ECO:0000256" key="1">
    <source>
        <dbReference type="SAM" id="Phobius"/>
    </source>
</evidence>
<evidence type="ECO:0000313" key="3">
    <source>
        <dbReference type="Proteomes" id="UP000499080"/>
    </source>
</evidence>
<feature type="transmembrane region" description="Helical" evidence="1">
    <location>
        <begin position="55"/>
        <end position="72"/>
    </location>
</feature>
<gene>
    <name evidence="2" type="ORF">AVEN_247496_1</name>
</gene>
<keyword evidence="3" id="KW-1185">Reference proteome</keyword>
<feature type="transmembrane region" description="Helical" evidence="1">
    <location>
        <begin position="334"/>
        <end position="353"/>
    </location>
</feature>
<keyword evidence="1" id="KW-1133">Transmembrane helix</keyword>
<reference evidence="2 3" key="1">
    <citation type="journal article" date="2019" name="Sci. Rep.">
        <title>Orb-weaving spider Araneus ventricosus genome elucidates the spidroin gene catalogue.</title>
        <authorList>
            <person name="Kono N."/>
            <person name="Nakamura H."/>
            <person name="Ohtoshi R."/>
            <person name="Moran D.A.P."/>
            <person name="Shinohara A."/>
            <person name="Yoshida Y."/>
            <person name="Fujiwara M."/>
            <person name="Mori M."/>
            <person name="Tomita M."/>
            <person name="Arakawa K."/>
        </authorList>
    </citation>
    <scope>NUCLEOTIDE SEQUENCE [LARGE SCALE GENOMIC DNA]</scope>
</reference>
<keyword evidence="1" id="KW-0812">Transmembrane</keyword>
<dbReference type="OrthoDB" id="6441194at2759"/>
<comment type="caution">
    <text evidence="2">The sequence shown here is derived from an EMBL/GenBank/DDBJ whole genome shotgun (WGS) entry which is preliminary data.</text>
</comment>
<feature type="transmembrane region" description="Helical" evidence="1">
    <location>
        <begin position="21"/>
        <end position="43"/>
    </location>
</feature>
<name>A0A4Y2NLB4_ARAVE</name>
<feature type="transmembrane region" description="Helical" evidence="1">
    <location>
        <begin position="153"/>
        <end position="172"/>
    </location>
</feature>
<sequence>MWAFKILSWFGIGQKTNQSRAMDLIFVSVMLLTYFDTLFLYFLAVKINGYELKWALERILSVTCSILLMLSINRNRHEFAAAIRKAKFITNTKSEKKLNVLAGCILASPFIYSLVLLLACEIGKDELGFHYFFYGIPVKNKILKYFILYCKSFLYYFLFPTYSNFVVLIFCASCHTSKMFIRNLCEELERCPAKAFTTSIQIRCLNCRRKIYKMLDILQESFYFISFVACAGNFSYCFALLTQLMLYSFSESALTYQADTVINSINVTVPLFMMFWIPEEIQMELEKLNKIILWKYEMRASSGMVSENPSIEKLLLEEKPFVISGCSLIAFQRCHILSVFGTALTYGLLILSFEVRN</sequence>
<dbReference type="EMBL" id="BGPR01009484">
    <property type="protein sequence ID" value="GBN40298.1"/>
    <property type="molecule type" value="Genomic_DNA"/>
</dbReference>
<evidence type="ECO:0008006" key="4">
    <source>
        <dbReference type="Google" id="ProtNLM"/>
    </source>
</evidence>
<dbReference type="AlphaFoldDB" id="A0A4Y2NLB4"/>
<dbReference type="Proteomes" id="UP000499080">
    <property type="component" value="Unassembled WGS sequence"/>
</dbReference>
<evidence type="ECO:0000313" key="2">
    <source>
        <dbReference type="EMBL" id="GBN40298.1"/>
    </source>
</evidence>